<dbReference type="OrthoDB" id="5420410at2759"/>
<accession>C9SGY1</accession>
<gene>
    <name evidence="2" type="ORF">VDBG_04310</name>
</gene>
<dbReference type="RefSeq" id="XP_003006357.1">
    <property type="nucleotide sequence ID" value="XM_003006311.1"/>
</dbReference>
<dbReference type="KEGG" id="val:VDBG_04310"/>
<dbReference type="AlphaFoldDB" id="C9SGY1"/>
<evidence type="ECO:0000256" key="1">
    <source>
        <dbReference type="SAM" id="MobiDB-lite"/>
    </source>
</evidence>
<dbReference type="InterPro" id="IPR031349">
    <property type="entry name" value="Tfb6"/>
</dbReference>
<evidence type="ECO:0000313" key="2">
    <source>
        <dbReference type="EMBL" id="EEY18201.1"/>
    </source>
</evidence>
<dbReference type="HOGENOM" id="CLU_2387857_0_0_1"/>
<dbReference type="Pfam" id="PF17110">
    <property type="entry name" value="TFB6"/>
    <property type="match status" value="1"/>
</dbReference>
<dbReference type="GeneID" id="9535408"/>
<feature type="compositionally biased region" description="Acidic residues" evidence="1">
    <location>
        <begin position="9"/>
        <end position="23"/>
    </location>
</feature>
<dbReference type="Proteomes" id="UP000008698">
    <property type="component" value="Unassembled WGS sequence"/>
</dbReference>
<dbReference type="EMBL" id="DS985217">
    <property type="protein sequence ID" value="EEY18201.1"/>
    <property type="molecule type" value="Genomic_DNA"/>
</dbReference>
<feature type="region of interest" description="Disordered" evidence="1">
    <location>
        <begin position="1"/>
        <end position="42"/>
    </location>
</feature>
<dbReference type="eggNOG" id="ENOG502T533">
    <property type="taxonomic scope" value="Eukaryota"/>
</dbReference>
<reference evidence="3" key="1">
    <citation type="journal article" date="2011" name="PLoS Pathog.">
        <title>Comparative genomics yields insights into niche adaptation of plant vascular wilt pathogens.</title>
        <authorList>
            <person name="Klosterman S.J."/>
            <person name="Subbarao K.V."/>
            <person name="Kang S."/>
            <person name="Veronese P."/>
            <person name="Gold S.E."/>
            <person name="Thomma B.P.H.J."/>
            <person name="Chen Z."/>
            <person name="Henrissat B."/>
            <person name="Lee Y.-H."/>
            <person name="Park J."/>
            <person name="Garcia-Pedrajas M.D."/>
            <person name="Barbara D.J."/>
            <person name="Anchieta A."/>
            <person name="de Jonge R."/>
            <person name="Santhanam P."/>
            <person name="Maruthachalam K."/>
            <person name="Atallah Z."/>
            <person name="Amyotte S.G."/>
            <person name="Paz Z."/>
            <person name="Inderbitzin P."/>
            <person name="Hayes R.J."/>
            <person name="Heiman D.I."/>
            <person name="Young S."/>
            <person name="Zeng Q."/>
            <person name="Engels R."/>
            <person name="Galagan J."/>
            <person name="Cuomo C.A."/>
            <person name="Dobinson K.F."/>
            <person name="Ma L.-J."/>
        </authorList>
    </citation>
    <scope>NUCLEOTIDE SEQUENCE [LARGE SCALE GENOMIC DNA]</scope>
    <source>
        <strain evidence="3">VaMs.102 / ATCC MYA-4576 / FGSC 10136</strain>
    </source>
</reference>
<name>C9SGY1_VERA1</name>
<protein>
    <submittedName>
        <fullName evidence="2">Uncharacterized protein</fullName>
    </submittedName>
</protein>
<dbReference type="OMA" id="DHPRPDN"/>
<proteinExistence type="predicted"/>
<organism evidence="3">
    <name type="scientific">Verticillium alfalfae (strain VaMs.102 / ATCC MYA-4576 / FGSC 10136)</name>
    <name type="common">Verticillium wilt of alfalfa</name>
    <name type="synonym">Verticillium albo-atrum</name>
    <dbReference type="NCBI Taxonomy" id="526221"/>
    <lineage>
        <taxon>Eukaryota</taxon>
        <taxon>Fungi</taxon>
        <taxon>Dikarya</taxon>
        <taxon>Ascomycota</taxon>
        <taxon>Pezizomycotina</taxon>
        <taxon>Sordariomycetes</taxon>
        <taxon>Hypocreomycetidae</taxon>
        <taxon>Glomerellales</taxon>
        <taxon>Plectosphaerellaceae</taxon>
        <taxon>Verticillium</taxon>
    </lineage>
</organism>
<keyword evidence="3" id="KW-1185">Reference proteome</keyword>
<sequence>MEVLSSDKEETDDGDPDDGGESDTDNHRDTLPMANLGTEHGSTAWVEDDEVRLSMDVVRVYENTIVQLGNRLGDTLGGKIQIGIGAEVHSRPDS</sequence>
<evidence type="ECO:0000313" key="3">
    <source>
        <dbReference type="Proteomes" id="UP000008698"/>
    </source>
</evidence>